<comment type="caution">
    <text evidence="1">The sequence shown here is derived from an EMBL/GenBank/DDBJ whole genome shotgun (WGS) entry which is preliminary data.</text>
</comment>
<evidence type="ECO:0000313" key="1">
    <source>
        <dbReference type="EMBL" id="MDR9893097.1"/>
    </source>
</evidence>
<accession>A0AAP5I3J2</accession>
<keyword evidence="2" id="KW-1185">Reference proteome</keyword>
<gene>
    <name evidence="1" type="ORF">G7B40_000660</name>
</gene>
<protein>
    <submittedName>
        <fullName evidence="1">Uncharacterized protein</fullName>
    </submittedName>
</protein>
<proteinExistence type="predicted"/>
<organism evidence="1 2">
    <name type="scientific">Aetokthonos hydrillicola Thurmond2011</name>
    <dbReference type="NCBI Taxonomy" id="2712845"/>
    <lineage>
        <taxon>Bacteria</taxon>
        <taxon>Bacillati</taxon>
        <taxon>Cyanobacteriota</taxon>
        <taxon>Cyanophyceae</taxon>
        <taxon>Nostocales</taxon>
        <taxon>Hapalosiphonaceae</taxon>
        <taxon>Aetokthonos</taxon>
    </lineage>
</organism>
<dbReference type="Proteomes" id="UP000667802">
    <property type="component" value="Unassembled WGS sequence"/>
</dbReference>
<dbReference type="AlphaFoldDB" id="A0AAP5I3J2"/>
<name>A0AAP5I3J2_9CYAN</name>
<evidence type="ECO:0000313" key="2">
    <source>
        <dbReference type="Proteomes" id="UP000667802"/>
    </source>
</evidence>
<dbReference type="RefSeq" id="WP_208345166.1">
    <property type="nucleotide sequence ID" value="NZ_CAWQFN010000603.1"/>
</dbReference>
<sequence>MGHVFSSLLLALSANVDNLPVGVAYGVKKQRISFLANLPLFCHFPGGRSLKPS</sequence>
<reference evidence="2" key="1">
    <citation type="journal article" date="2021" name="Science">
        <title>Hunting the eagle killer: A cyanobacterial neurotoxin causes vacuolar myelinopathy.</title>
        <authorList>
            <person name="Breinlinger S."/>
            <person name="Phillips T.J."/>
            <person name="Haram B.N."/>
            <person name="Mares J."/>
            <person name="Martinez Yerena J.A."/>
            <person name="Hrouzek P."/>
            <person name="Sobotka R."/>
            <person name="Henderson W.M."/>
            <person name="Schmieder P."/>
            <person name="Williams S.M."/>
            <person name="Lauderdale J.D."/>
            <person name="Wilde H.D."/>
            <person name="Gerrin W."/>
            <person name="Kust A."/>
            <person name="Washington J.W."/>
            <person name="Wagner C."/>
            <person name="Geier B."/>
            <person name="Liebeke M."/>
            <person name="Enke H."/>
            <person name="Niedermeyer T.H.J."/>
            <person name="Wilde S.B."/>
        </authorList>
    </citation>
    <scope>NUCLEOTIDE SEQUENCE [LARGE SCALE GENOMIC DNA]</scope>
    <source>
        <strain evidence="2">Thurmond2011</strain>
    </source>
</reference>
<dbReference type="EMBL" id="JAALHA020000001">
    <property type="protein sequence ID" value="MDR9893097.1"/>
    <property type="molecule type" value="Genomic_DNA"/>
</dbReference>